<dbReference type="EMBL" id="GECZ01000378">
    <property type="protein sequence ID" value="JAS69391.1"/>
    <property type="molecule type" value="Transcribed_RNA"/>
</dbReference>
<proteinExistence type="predicted"/>
<feature type="non-terminal residue" evidence="1">
    <location>
        <position position="137"/>
    </location>
</feature>
<accession>A0A1B6H3Y3</accession>
<sequence length="137" mass="16267">WPIFHRFWSVCIFNKTFIVQNTFMFREIRDEQKELGTSLELCHNNISDLKELIKNQDTKINVCDSEIKRLTYENNQTRSKLNSVINDMHALEQYSHRNNLIIYGVPEESNENVQNLMRRLASAIRFPEWSTSLMDAV</sequence>
<gene>
    <name evidence="1" type="ORF">g.45208</name>
</gene>
<evidence type="ECO:0000313" key="1">
    <source>
        <dbReference type="EMBL" id="JAS69391.1"/>
    </source>
</evidence>
<protein>
    <submittedName>
        <fullName evidence="1">Uncharacterized protein</fullName>
    </submittedName>
</protein>
<reference evidence="1" key="1">
    <citation type="submission" date="2015-11" db="EMBL/GenBank/DDBJ databases">
        <title>De novo transcriptome assembly of four potential Pierce s Disease insect vectors from Arizona vineyards.</title>
        <authorList>
            <person name="Tassone E.E."/>
        </authorList>
    </citation>
    <scope>NUCLEOTIDE SEQUENCE</scope>
</reference>
<organism evidence="1">
    <name type="scientific">Cuerna arida</name>
    <dbReference type="NCBI Taxonomy" id="1464854"/>
    <lineage>
        <taxon>Eukaryota</taxon>
        <taxon>Metazoa</taxon>
        <taxon>Ecdysozoa</taxon>
        <taxon>Arthropoda</taxon>
        <taxon>Hexapoda</taxon>
        <taxon>Insecta</taxon>
        <taxon>Pterygota</taxon>
        <taxon>Neoptera</taxon>
        <taxon>Paraneoptera</taxon>
        <taxon>Hemiptera</taxon>
        <taxon>Auchenorrhyncha</taxon>
        <taxon>Membracoidea</taxon>
        <taxon>Cicadellidae</taxon>
        <taxon>Cicadellinae</taxon>
        <taxon>Proconiini</taxon>
        <taxon>Cuerna</taxon>
    </lineage>
</organism>
<feature type="non-terminal residue" evidence="1">
    <location>
        <position position="1"/>
    </location>
</feature>
<name>A0A1B6H3Y3_9HEMI</name>
<dbReference type="AlphaFoldDB" id="A0A1B6H3Y3"/>